<keyword evidence="4" id="KW-1185">Reference proteome</keyword>
<evidence type="ECO:0000313" key="4">
    <source>
        <dbReference type="Proteomes" id="UP000199675"/>
    </source>
</evidence>
<organism evidence="1 4">
    <name type="scientific">Marinobacter mobilis</name>
    <dbReference type="NCBI Taxonomy" id="488533"/>
    <lineage>
        <taxon>Bacteria</taxon>
        <taxon>Pseudomonadati</taxon>
        <taxon>Pseudomonadota</taxon>
        <taxon>Gammaproteobacteria</taxon>
        <taxon>Pseudomonadales</taxon>
        <taxon>Marinobacteraceae</taxon>
        <taxon>Marinobacter</taxon>
    </lineage>
</organism>
<name>A0A1H3BVS6_9GAMM</name>
<evidence type="ECO:0000313" key="3">
    <source>
        <dbReference type="EMBL" id="SDX75352.1"/>
    </source>
</evidence>
<gene>
    <name evidence="1" type="ORF">SAMN04487960_109183</name>
    <name evidence="2" type="ORF">SAMN04487960_1151</name>
    <name evidence="3" type="ORF">SAMN04487960_1196</name>
</gene>
<accession>A0A1H3BVS6</accession>
<protein>
    <submittedName>
        <fullName evidence="1">Uncharacterized protein</fullName>
    </submittedName>
</protein>
<evidence type="ECO:0000313" key="2">
    <source>
        <dbReference type="EMBL" id="SDX71548.1"/>
    </source>
</evidence>
<reference evidence="1 4" key="1">
    <citation type="submission" date="2016-10" db="EMBL/GenBank/DDBJ databases">
        <authorList>
            <person name="de Groot N.N."/>
        </authorList>
    </citation>
    <scope>NUCLEOTIDE SEQUENCE [LARGE SCALE GENOMIC DNA]</scope>
    <source>
        <strain evidence="1 4">CGMCC 1.7059</strain>
    </source>
</reference>
<dbReference type="EMBL" id="FNNE01000019">
    <property type="protein sequence ID" value="SDX75352.1"/>
    <property type="molecule type" value="Genomic_DNA"/>
</dbReference>
<sequence>MESLDVIEYVGPCLIQGSIAPAMNTLALEYSEEPLTSSIVAAVPDSAHTTYHAITAKEALVIATGELTTAI</sequence>
<dbReference type="Proteomes" id="UP000199675">
    <property type="component" value="Unassembled WGS sequence"/>
</dbReference>
<dbReference type="EMBL" id="FNNE01000015">
    <property type="protein sequence ID" value="SDX71548.1"/>
    <property type="molecule type" value="Genomic_DNA"/>
</dbReference>
<dbReference type="EMBL" id="FNNE01000009">
    <property type="protein sequence ID" value="SDX46070.1"/>
    <property type="molecule type" value="Genomic_DNA"/>
</dbReference>
<dbReference type="AlphaFoldDB" id="A0A1H3BVS6"/>
<evidence type="ECO:0000313" key="1">
    <source>
        <dbReference type="EMBL" id="SDX46070.1"/>
    </source>
</evidence>
<proteinExistence type="predicted"/>